<feature type="transmembrane region" description="Helical" evidence="8">
    <location>
        <begin position="364"/>
        <end position="385"/>
    </location>
</feature>
<comment type="caution">
    <text evidence="9">The sequence shown here is derived from an EMBL/GenBank/DDBJ whole genome shotgun (WGS) entry which is preliminary data.</text>
</comment>
<dbReference type="PRINTS" id="PR01806">
    <property type="entry name" value="VIRFACTRMVIN"/>
</dbReference>
<feature type="transmembrane region" description="Helical" evidence="8">
    <location>
        <begin position="69"/>
        <end position="87"/>
    </location>
</feature>
<dbReference type="PANTHER" id="PTHR47019">
    <property type="entry name" value="LIPID II FLIPPASE MURJ"/>
    <property type="match status" value="1"/>
</dbReference>
<feature type="transmembrane region" description="Helical" evidence="8">
    <location>
        <begin position="200"/>
        <end position="223"/>
    </location>
</feature>
<dbReference type="InterPro" id="IPR051050">
    <property type="entry name" value="Lipid_II_flippase_MurJ/MviN"/>
</dbReference>
<name>A0A2H0WTR1_9BACT</name>
<feature type="transmembrane region" description="Helical" evidence="8">
    <location>
        <begin position="329"/>
        <end position="352"/>
    </location>
</feature>
<dbReference type="GO" id="GO:0005886">
    <property type="term" value="C:plasma membrane"/>
    <property type="evidence" value="ECO:0007669"/>
    <property type="project" value="UniProtKB-SubCell"/>
</dbReference>
<proteinExistence type="predicted"/>
<dbReference type="InterPro" id="IPR004268">
    <property type="entry name" value="MurJ"/>
</dbReference>
<feature type="transmembrane region" description="Helical" evidence="8">
    <location>
        <begin position="497"/>
        <end position="518"/>
    </location>
</feature>
<dbReference type="GO" id="GO:0008360">
    <property type="term" value="P:regulation of cell shape"/>
    <property type="evidence" value="ECO:0007669"/>
    <property type="project" value="UniProtKB-KW"/>
</dbReference>
<dbReference type="AlphaFoldDB" id="A0A2H0WTR1"/>
<dbReference type="GO" id="GO:0009252">
    <property type="term" value="P:peptidoglycan biosynthetic process"/>
    <property type="evidence" value="ECO:0007669"/>
    <property type="project" value="UniProtKB-KW"/>
</dbReference>
<feature type="transmembrane region" description="Helical" evidence="8">
    <location>
        <begin position="424"/>
        <end position="446"/>
    </location>
</feature>
<accession>A0A2H0WTR1</accession>
<evidence type="ECO:0000313" key="10">
    <source>
        <dbReference type="Proteomes" id="UP000231282"/>
    </source>
</evidence>
<keyword evidence="2" id="KW-1003">Cell membrane</keyword>
<feature type="transmembrane region" description="Helical" evidence="8">
    <location>
        <begin position="108"/>
        <end position="128"/>
    </location>
</feature>
<keyword evidence="5" id="KW-0573">Peptidoglycan synthesis</keyword>
<organism evidence="9 10">
    <name type="scientific">Candidatus Shapirobacteria bacterium CG09_land_8_20_14_0_10_38_17</name>
    <dbReference type="NCBI Taxonomy" id="1974884"/>
    <lineage>
        <taxon>Bacteria</taxon>
        <taxon>Candidatus Shapironibacteriota</taxon>
    </lineage>
</organism>
<evidence type="ECO:0000256" key="1">
    <source>
        <dbReference type="ARBA" id="ARBA00004651"/>
    </source>
</evidence>
<dbReference type="GO" id="GO:0034204">
    <property type="term" value="P:lipid translocation"/>
    <property type="evidence" value="ECO:0007669"/>
    <property type="project" value="TreeGrafter"/>
</dbReference>
<reference evidence="10" key="1">
    <citation type="submission" date="2017-09" db="EMBL/GenBank/DDBJ databases">
        <title>Depth-based differentiation of microbial function through sediment-hosted aquifers and enrichment of novel symbionts in the deep terrestrial subsurface.</title>
        <authorList>
            <person name="Probst A.J."/>
            <person name="Ladd B."/>
            <person name="Jarett J.K."/>
            <person name="Geller-Mcgrath D.E."/>
            <person name="Sieber C.M.K."/>
            <person name="Emerson J.B."/>
            <person name="Anantharaman K."/>
            <person name="Thomas B.C."/>
            <person name="Malmstrom R."/>
            <person name="Stieglmeier M."/>
            <person name="Klingl A."/>
            <person name="Woyke T."/>
            <person name="Ryan C.M."/>
            <person name="Banfield J.F."/>
        </authorList>
    </citation>
    <scope>NUCLEOTIDE SEQUENCE [LARGE SCALE GENOMIC DNA]</scope>
</reference>
<evidence type="ECO:0000256" key="5">
    <source>
        <dbReference type="ARBA" id="ARBA00022984"/>
    </source>
</evidence>
<dbReference type="PANTHER" id="PTHR47019:SF1">
    <property type="entry name" value="LIPID II FLIPPASE MURJ"/>
    <property type="match status" value="1"/>
</dbReference>
<feature type="transmembrane region" description="Helical" evidence="8">
    <location>
        <begin position="458"/>
        <end position="477"/>
    </location>
</feature>
<keyword evidence="7 8" id="KW-0472">Membrane</keyword>
<keyword evidence="6 8" id="KW-1133">Transmembrane helix</keyword>
<comment type="subcellular location">
    <subcellularLocation>
        <location evidence="1">Cell membrane</location>
        <topology evidence="1">Multi-pass membrane protein</topology>
    </subcellularLocation>
</comment>
<evidence type="ECO:0000256" key="4">
    <source>
        <dbReference type="ARBA" id="ARBA00022960"/>
    </source>
</evidence>
<evidence type="ECO:0000313" key="9">
    <source>
        <dbReference type="EMBL" id="PIS15309.1"/>
    </source>
</evidence>
<keyword evidence="3 8" id="KW-0812">Transmembrane</keyword>
<evidence type="ECO:0000256" key="8">
    <source>
        <dbReference type="SAM" id="Phobius"/>
    </source>
</evidence>
<evidence type="ECO:0000256" key="7">
    <source>
        <dbReference type="ARBA" id="ARBA00023136"/>
    </source>
</evidence>
<evidence type="ECO:0008006" key="11">
    <source>
        <dbReference type="Google" id="ProtNLM"/>
    </source>
</evidence>
<dbReference type="GO" id="GO:0015648">
    <property type="term" value="F:lipid-linked peptidoglycan transporter activity"/>
    <property type="evidence" value="ECO:0007669"/>
    <property type="project" value="TreeGrafter"/>
</dbReference>
<feature type="transmembrane region" description="Helical" evidence="8">
    <location>
        <begin position="140"/>
        <end position="161"/>
    </location>
</feature>
<dbReference type="EMBL" id="PEZH01000011">
    <property type="protein sequence ID" value="PIS15309.1"/>
    <property type="molecule type" value="Genomic_DNA"/>
</dbReference>
<feature type="transmembrane region" description="Helical" evidence="8">
    <location>
        <begin position="20"/>
        <end position="40"/>
    </location>
</feature>
<keyword evidence="4" id="KW-0133">Cell shape</keyword>
<evidence type="ECO:0000256" key="2">
    <source>
        <dbReference type="ARBA" id="ARBA00022475"/>
    </source>
</evidence>
<dbReference type="Proteomes" id="UP000231282">
    <property type="component" value="Unassembled WGS sequence"/>
</dbReference>
<evidence type="ECO:0000256" key="3">
    <source>
        <dbReference type="ARBA" id="ARBA00022692"/>
    </source>
</evidence>
<gene>
    <name evidence="9" type="ORF">COT63_00680</name>
</gene>
<feature type="transmembrane region" description="Helical" evidence="8">
    <location>
        <begin position="173"/>
        <end position="194"/>
    </location>
</feature>
<sequence length="540" mass="60540">MITQVLKKSRKFFSQQQTNIFSAAFTIALAMLGSAILGILRDRFLYARFYAQNPGQLDAYNAAFKLPDVLFQLLITGSLSAAFIPVLSQLLDHNPKKANQVTSTVFNWLIVMFLFLAVIIFIFAQPFSKIITADIGEEQVSLIASLTRLLLIAQFFLLISNLLTGIIHAHQRFILPALSPIVYNLGIIAGIIFLSDHFGIYGPTLGVILGSFLHFAIQIPLIYKLKFSFKPFLFNVFDRDIKKIIRLLIPRNLSLIVSELEEIIIIYWATFMGKGMLSLFYLAQHLSQLPIRLLGSAVGQAILPAFAHEQNKNGSRALKNLITKVLLQTTYLVLPICSLFLVLRIPLVRLAFGAKEFPWEATLLTGKTLAILTMAIFCQTINEILRRSFYALSDTKTALRVDSSATFFNLAFMSILVLKSNWGILVLATGISLSNFIRLFLFLLMLKKKIGLDINRKIIFSITEMGIFAIAASLSTWGGMRVLDKFIFNTSRVIPLIGLTATATLIGIGTYVFLSYLFKINEFYQFLNLTKRALSKSAKI</sequence>
<dbReference type="Pfam" id="PF03023">
    <property type="entry name" value="MurJ"/>
    <property type="match status" value="1"/>
</dbReference>
<protein>
    <recommendedName>
        <fullName evidence="11">Lipid II flippase MurJ</fullName>
    </recommendedName>
</protein>
<evidence type="ECO:0000256" key="6">
    <source>
        <dbReference type="ARBA" id="ARBA00022989"/>
    </source>
</evidence>
<feature type="transmembrane region" description="Helical" evidence="8">
    <location>
        <begin position="397"/>
        <end position="418"/>
    </location>
</feature>